<dbReference type="InterPro" id="IPR019831">
    <property type="entry name" value="Mn/Fe_SOD_N"/>
</dbReference>
<dbReference type="GO" id="GO:0005737">
    <property type="term" value="C:cytoplasm"/>
    <property type="evidence" value="ECO:0007669"/>
    <property type="project" value="TreeGrafter"/>
</dbReference>
<dbReference type="SUPFAM" id="SSF46609">
    <property type="entry name" value="Fe,Mn superoxide dismutase (SOD), N-terminal domain"/>
    <property type="match status" value="1"/>
</dbReference>
<dbReference type="InterPro" id="IPR036314">
    <property type="entry name" value="SOD_C_sf"/>
</dbReference>
<organism evidence="8 9">
    <name type="scientific">Trichormus variabilis NIES-23</name>
    <dbReference type="NCBI Taxonomy" id="1973479"/>
    <lineage>
        <taxon>Bacteria</taxon>
        <taxon>Bacillati</taxon>
        <taxon>Cyanobacteriota</taxon>
        <taxon>Cyanophyceae</taxon>
        <taxon>Nostocales</taxon>
        <taxon>Nostocaceae</taxon>
        <taxon>Trichormus</taxon>
    </lineage>
</organism>
<dbReference type="PROSITE" id="PS51257">
    <property type="entry name" value="PROKAR_LIPOPROTEIN"/>
    <property type="match status" value="1"/>
</dbReference>
<keyword evidence="4" id="KW-0479">Metal-binding</keyword>
<dbReference type="SUPFAM" id="SSF54719">
    <property type="entry name" value="Fe,Mn superoxide dismutase (SOD), C-terminal domain"/>
    <property type="match status" value="1"/>
</dbReference>
<protein>
    <recommendedName>
        <fullName evidence="3">superoxide dismutase</fullName>
        <ecNumber evidence="3">1.15.1.1</ecNumber>
    </recommendedName>
</protein>
<evidence type="ECO:0000256" key="3">
    <source>
        <dbReference type="ARBA" id="ARBA00012682"/>
    </source>
</evidence>
<evidence type="ECO:0000259" key="7">
    <source>
        <dbReference type="Pfam" id="PF02777"/>
    </source>
</evidence>
<dbReference type="Pfam" id="PF02777">
    <property type="entry name" value="Sod_Fe_C"/>
    <property type="match status" value="1"/>
</dbReference>
<dbReference type="PANTHER" id="PTHR43595">
    <property type="entry name" value="37S RIBOSOMAL PROTEIN S26, MITOCHONDRIAL"/>
    <property type="match status" value="1"/>
</dbReference>
<dbReference type="GO" id="GO:0046872">
    <property type="term" value="F:metal ion binding"/>
    <property type="evidence" value="ECO:0007669"/>
    <property type="project" value="UniProtKB-KW"/>
</dbReference>
<dbReference type="Gene3D" id="3.55.40.20">
    <property type="entry name" value="Iron/manganese superoxide dismutase, C-terminal domain"/>
    <property type="match status" value="1"/>
</dbReference>
<gene>
    <name evidence="8" type="ORF">NIES23_38540</name>
</gene>
<evidence type="ECO:0000259" key="6">
    <source>
        <dbReference type="Pfam" id="PF00081"/>
    </source>
</evidence>
<dbReference type="InterPro" id="IPR001189">
    <property type="entry name" value="Mn/Fe_SOD"/>
</dbReference>
<accession>A0A1Z4KPV3</accession>
<dbReference type="PRINTS" id="PR01703">
    <property type="entry name" value="MNSODISMTASE"/>
</dbReference>
<sequence length="270" mass="30648">MKSSLWQRFIGFFMVILVTSMLYACQPQEAANSLPTNVASPVQTTTPTTDKRSIGFIDRQLGTNPAELPPLPYGYDALEKAIDAETMKLHHDKHHAAYVNNLNNALKKHPELQNSSVEALLRDLNSVPEDIRTTVRNNGGGHLNHTIFWQIMSPDGGGQPTGDIAQEINQTFGSFEEFKKQFNQAGGDRFGSGWVWLVRNPQGQLQIVSTPNQDSPIMEGSYPIMGNDVWEHAYYLRYQNRRPEYLNNWWNVVNWSEINRRTQASRQSNS</sequence>
<dbReference type="InterPro" id="IPR019833">
    <property type="entry name" value="Mn/Fe_SOD_BS"/>
</dbReference>
<dbReference type="InterPro" id="IPR019832">
    <property type="entry name" value="Mn/Fe_SOD_C"/>
</dbReference>
<dbReference type="FunFam" id="1.10.287.990:FF:000001">
    <property type="entry name" value="Superoxide dismutase"/>
    <property type="match status" value="1"/>
</dbReference>
<dbReference type="Gene3D" id="1.10.287.990">
    <property type="entry name" value="Fe,Mn superoxide dismutase (SOD) domain"/>
    <property type="match status" value="1"/>
</dbReference>
<proteinExistence type="inferred from homology"/>
<evidence type="ECO:0000313" key="9">
    <source>
        <dbReference type="Proteomes" id="UP000217507"/>
    </source>
</evidence>
<evidence type="ECO:0000256" key="1">
    <source>
        <dbReference type="ARBA" id="ARBA00008714"/>
    </source>
</evidence>
<dbReference type="AlphaFoldDB" id="A0A1Z4KPV3"/>
<dbReference type="Pfam" id="PF00081">
    <property type="entry name" value="Sod_Fe_N"/>
    <property type="match status" value="1"/>
</dbReference>
<evidence type="ECO:0000256" key="4">
    <source>
        <dbReference type="ARBA" id="ARBA00022723"/>
    </source>
</evidence>
<dbReference type="PROSITE" id="PS00088">
    <property type="entry name" value="SOD_MN"/>
    <property type="match status" value="1"/>
</dbReference>
<comment type="similarity">
    <text evidence="1">Belongs to the iron/manganese superoxide dismutase family.</text>
</comment>
<evidence type="ECO:0000256" key="5">
    <source>
        <dbReference type="ARBA" id="ARBA00023002"/>
    </source>
</evidence>
<dbReference type="FunFam" id="3.55.40.20:FF:000001">
    <property type="entry name" value="Superoxide dismutase"/>
    <property type="match status" value="1"/>
</dbReference>
<evidence type="ECO:0000256" key="2">
    <source>
        <dbReference type="ARBA" id="ARBA00011738"/>
    </source>
</evidence>
<dbReference type="Proteomes" id="UP000217507">
    <property type="component" value="Chromosome"/>
</dbReference>
<comment type="subunit">
    <text evidence="2">Homodimer.</text>
</comment>
<feature type="domain" description="Manganese/iron superoxide dismutase C-terminal" evidence="7">
    <location>
        <begin position="160"/>
        <end position="261"/>
    </location>
</feature>
<dbReference type="InterPro" id="IPR036324">
    <property type="entry name" value="Mn/Fe_SOD_N_sf"/>
</dbReference>
<evidence type="ECO:0000313" key="8">
    <source>
        <dbReference type="EMBL" id="BAY71041.1"/>
    </source>
</evidence>
<reference evidence="8 9" key="1">
    <citation type="submission" date="2017-06" db="EMBL/GenBank/DDBJ databases">
        <title>Genome sequencing of cyanobaciteial culture collection at National Institute for Environmental Studies (NIES).</title>
        <authorList>
            <person name="Hirose Y."/>
            <person name="Shimura Y."/>
            <person name="Fujisawa T."/>
            <person name="Nakamura Y."/>
            <person name="Kawachi M."/>
        </authorList>
    </citation>
    <scope>NUCLEOTIDE SEQUENCE [LARGE SCALE GENOMIC DNA]</scope>
    <source>
        <strain evidence="8 9">NIES-23</strain>
    </source>
</reference>
<dbReference type="SMR" id="A0A1Z4KPV3"/>
<feature type="domain" description="Manganese/iron superoxide dismutase N-terminal" evidence="6">
    <location>
        <begin position="67"/>
        <end position="153"/>
    </location>
</feature>
<name>A0A1Z4KPV3_ANAVA</name>
<dbReference type="GO" id="GO:0004784">
    <property type="term" value="F:superoxide dismutase activity"/>
    <property type="evidence" value="ECO:0007669"/>
    <property type="project" value="UniProtKB-EC"/>
</dbReference>
<dbReference type="EMBL" id="AP018216">
    <property type="protein sequence ID" value="BAY71041.1"/>
    <property type="molecule type" value="Genomic_DNA"/>
</dbReference>
<keyword evidence="5" id="KW-0560">Oxidoreductase</keyword>
<dbReference type="PANTHER" id="PTHR43595:SF2">
    <property type="entry name" value="SMALL RIBOSOMAL SUBUNIT PROTEIN MS42"/>
    <property type="match status" value="1"/>
</dbReference>
<dbReference type="EC" id="1.15.1.1" evidence="3"/>